<protein>
    <submittedName>
        <fullName evidence="5">Uncharacterized protein</fullName>
    </submittedName>
</protein>
<feature type="region of interest" description="Disordered" evidence="3">
    <location>
        <begin position="97"/>
        <end position="132"/>
    </location>
</feature>
<dbReference type="InterPro" id="IPR000618">
    <property type="entry name" value="Insect_cuticle"/>
</dbReference>
<dbReference type="InterPro" id="IPR050468">
    <property type="entry name" value="Cuticle_Struct_Prot"/>
</dbReference>
<dbReference type="Proteomes" id="UP000594454">
    <property type="component" value="Chromosome 1"/>
</dbReference>
<proteinExistence type="predicted"/>
<evidence type="ECO:0000256" key="1">
    <source>
        <dbReference type="PROSITE-ProRule" id="PRU00497"/>
    </source>
</evidence>
<feature type="coiled-coil region" evidence="2">
    <location>
        <begin position="538"/>
        <end position="565"/>
    </location>
</feature>
<evidence type="ECO:0000256" key="3">
    <source>
        <dbReference type="SAM" id="MobiDB-lite"/>
    </source>
</evidence>
<reference evidence="5 6" key="1">
    <citation type="submission" date="2020-11" db="EMBL/GenBank/DDBJ databases">
        <authorList>
            <person name="Wallbank WR R."/>
            <person name="Pardo Diaz C."/>
            <person name="Kozak K."/>
            <person name="Martin S."/>
            <person name="Jiggins C."/>
            <person name="Moest M."/>
            <person name="Warren A I."/>
            <person name="Generalovic N T."/>
            <person name="Byers J.R.P. K."/>
            <person name="Montejo-Kovacevich G."/>
            <person name="Yen C E."/>
        </authorList>
    </citation>
    <scope>NUCLEOTIDE SEQUENCE [LARGE SCALE GENOMIC DNA]</scope>
</reference>
<accession>A0A7R8YMX5</accession>
<evidence type="ECO:0000313" key="6">
    <source>
        <dbReference type="Proteomes" id="UP000594454"/>
    </source>
</evidence>
<evidence type="ECO:0000256" key="2">
    <source>
        <dbReference type="SAM" id="Coils"/>
    </source>
</evidence>
<feature type="compositionally biased region" description="Low complexity" evidence="3">
    <location>
        <begin position="32"/>
        <end position="43"/>
    </location>
</feature>
<feature type="signal peptide" evidence="4">
    <location>
        <begin position="1"/>
        <end position="24"/>
    </location>
</feature>
<organism evidence="5 6">
    <name type="scientific">Hermetia illucens</name>
    <name type="common">Black soldier fly</name>
    <dbReference type="NCBI Taxonomy" id="343691"/>
    <lineage>
        <taxon>Eukaryota</taxon>
        <taxon>Metazoa</taxon>
        <taxon>Ecdysozoa</taxon>
        <taxon>Arthropoda</taxon>
        <taxon>Hexapoda</taxon>
        <taxon>Insecta</taxon>
        <taxon>Pterygota</taxon>
        <taxon>Neoptera</taxon>
        <taxon>Endopterygota</taxon>
        <taxon>Diptera</taxon>
        <taxon>Brachycera</taxon>
        <taxon>Stratiomyomorpha</taxon>
        <taxon>Stratiomyidae</taxon>
        <taxon>Hermetiinae</taxon>
        <taxon>Hermetia</taxon>
    </lineage>
</organism>
<name>A0A7R8YMX5_HERIL</name>
<feature type="compositionally biased region" description="Basic and acidic residues" evidence="3">
    <location>
        <begin position="198"/>
        <end position="211"/>
    </location>
</feature>
<feature type="compositionally biased region" description="Acidic residues" evidence="3">
    <location>
        <begin position="45"/>
        <end position="57"/>
    </location>
</feature>
<feature type="region of interest" description="Disordered" evidence="3">
    <location>
        <begin position="28"/>
        <end position="63"/>
    </location>
</feature>
<keyword evidence="6" id="KW-1185">Reference proteome</keyword>
<dbReference type="OrthoDB" id="7222477at2759"/>
<feature type="region of interest" description="Disordered" evidence="3">
    <location>
        <begin position="171"/>
        <end position="232"/>
    </location>
</feature>
<dbReference type="AlphaFoldDB" id="A0A7R8YMX5"/>
<dbReference type="InParanoid" id="A0A7R8YMX5"/>
<dbReference type="PANTHER" id="PTHR10380">
    <property type="entry name" value="CUTICLE PROTEIN"/>
    <property type="match status" value="1"/>
</dbReference>
<evidence type="ECO:0000256" key="4">
    <source>
        <dbReference type="SAM" id="SignalP"/>
    </source>
</evidence>
<sequence>MQITLIRRIFPLFACLALLTAGDGRRIRTRPRPVQQPAPQHVQQESEDIPESELTSEEDSRAQSAIQYYDTEPRDNLQDDRVVLISSNDDYNGLYGQPTIRSRADRPAPQAFRSTTIAPRTKDQGTKSPPVQTIRNYSKVNDDGSFTFGYEAADGSFKEETRGTDCVVRGKYGYIDPDGNKREFTYVSGNPCDPNNPESRESEEERDRDTSVEEPNEPENIPNYPKQRPVRPIPTRPIHTTTHAPTTLFQNNYAQHTLPEETEEEEPEPIQVLQPQRPRVSPTVQPLAFQPKVPTEVAIRQRPRITIQTTPSPVSVYTPAPQPVSITPRPQVYRAPVQTIPTQPPATTYRPAIKITQTPAAISYKATPRPSYYSTPLQNTIPSTTRRPLDFAEELAKFHKEHNVNVAPLTTTTAKSTTAPVRQYKIPVPQQPSIPVTSNPIYESQLVFDPSSGQYDSALYQQLPQTDGDFSLNHRIQPYVHPISSTAAPPQLLSIEQLRQSSPLYTRTQPTPVPQFSQQVYENEREQVQVYNSQQLFQQQQELQKQQLQQDRIEAARKAASQQQRQQVQQVQQVQQTHQVQQPQTQHRFQPAPQIHRPTIPEGPQGFYYIQPSAGGQIDAFLRGHNIDF</sequence>
<evidence type="ECO:0000313" key="5">
    <source>
        <dbReference type="EMBL" id="CAD7077880.1"/>
    </source>
</evidence>
<dbReference type="PANTHER" id="PTHR10380:SF2">
    <property type="entry name" value="AGAP003037-PA"/>
    <property type="match status" value="1"/>
</dbReference>
<dbReference type="OMA" id="NVPQNYP"/>
<gene>
    <name evidence="5" type="ORF">HERILL_LOCUS1184</name>
</gene>
<keyword evidence="1" id="KW-0193">Cuticle</keyword>
<dbReference type="Pfam" id="PF00379">
    <property type="entry name" value="Chitin_bind_4"/>
    <property type="match status" value="1"/>
</dbReference>
<dbReference type="EMBL" id="LR899009">
    <property type="protein sequence ID" value="CAD7077880.1"/>
    <property type="molecule type" value="Genomic_DNA"/>
</dbReference>
<keyword evidence="4" id="KW-0732">Signal</keyword>
<keyword evidence="2" id="KW-0175">Coiled coil</keyword>
<dbReference type="GO" id="GO:0062129">
    <property type="term" value="C:chitin-based extracellular matrix"/>
    <property type="evidence" value="ECO:0007669"/>
    <property type="project" value="TreeGrafter"/>
</dbReference>
<feature type="chain" id="PRO_5030876452" evidence="4">
    <location>
        <begin position="25"/>
        <end position="629"/>
    </location>
</feature>
<dbReference type="PROSITE" id="PS51155">
    <property type="entry name" value="CHIT_BIND_RR_2"/>
    <property type="match status" value="1"/>
</dbReference>
<dbReference type="GO" id="GO:0008010">
    <property type="term" value="F:structural constituent of chitin-based larval cuticle"/>
    <property type="evidence" value="ECO:0007669"/>
    <property type="project" value="TreeGrafter"/>
</dbReference>